<feature type="non-terminal residue" evidence="1">
    <location>
        <position position="271"/>
    </location>
</feature>
<dbReference type="AlphaFoldDB" id="A0A482WD22"/>
<dbReference type="EMBL" id="QDEB01003708">
    <property type="protein sequence ID" value="RZC42915.1"/>
    <property type="molecule type" value="Genomic_DNA"/>
</dbReference>
<evidence type="ECO:0000313" key="2">
    <source>
        <dbReference type="Proteomes" id="UP000292052"/>
    </source>
</evidence>
<sequence length="271" mass="29729">QYDLDNLGEYINNKVQKSLEPLDNLGARISSDVQRQLAPLHNLGARINSDVQRQTAHLNGLGSRINSDLELQLAPLENLGTTIQEQVEKGLEPVRILESIIKVKFGTDGTTIATFNPGARRFIIRDGVVYECGGSISESDGSCSSDLQRLQFDKNEDFCYSTSKSIINGWYCIASTGSTTMSYINGKITCKGSNGTPSLLIKGDDYNELCKNVATSANYKYFTTRSLQHIGDGLRCSGNNPQICTYSETLRNRNNIVNSSGGTIIFSSFNK</sequence>
<keyword evidence="2" id="KW-1185">Reference proteome</keyword>
<organism evidence="1 2">
    <name type="scientific">Asbolus verrucosus</name>
    <name type="common">Desert ironclad beetle</name>
    <dbReference type="NCBI Taxonomy" id="1661398"/>
    <lineage>
        <taxon>Eukaryota</taxon>
        <taxon>Metazoa</taxon>
        <taxon>Ecdysozoa</taxon>
        <taxon>Arthropoda</taxon>
        <taxon>Hexapoda</taxon>
        <taxon>Insecta</taxon>
        <taxon>Pterygota</taxon>
        <taxon>Neoptera</taxon>
        <taxon>Endopterygota</taxon>
        <taxon>Coleoptera</taxon>
        <taxon>Polyphaga</taxon>
        <taxon>Cucujiformia</taxon>
        <taxon>Tenebrionidae</taxon>
        <taxon>Pimeliinae</taxon>
        <taxon>Asbolus</taxon>
    </lineage>
</organism>
<name>A0A482WD22_ASBVE</name>
<comment type="caution">
    <text evidence="1">The sequence shown here is derived from an EMBL/GenBank/DDBJ whole genome shotgun (WGS) entry which is preliminary data.</text>
</comment>
<reference evidence="1 2" key="1">
    <citation type="submission" date="2017-03" db="EMBL/GenBank/DDBJ databases">
        <title>Genome of the blue death feigning beetle - Asbolus verrucosus.</title>
        <authorList>
            <person name="Rider S.D."/>
        </authorList>
    </citation>
    <scope>NUCLEOTIDE SEQUENCE [LARGE SCALE GENOMIC DNA]</scope>
    <source>
        <strain evidence="1">Butters</strain>
        <tissue evidence="1">Head and leg muscle</tissue>
    </source>
</reference>
<dbReference type="Proteomes" id="UP000292052">
    <property type="component" value="Unassembled WGS sequence"/>
</dbReference>
<proteinExistence type="predicted"/>
<feature type="non-terminal residue" evidence="1">
    <location>
        <position position="1"/>
    </location>
</feature>
<dbReference type="OrthoDB" id="6778388at2759"/>
<evidence type="ECO:0000313" key="1">
    <source>
        <dbReference type="EMBL" id="RZC42915.1"/>
    </source>
</evidence>
<protein>
    <submittedName>
        <fullName evidence="1">Uncharacterized protein</fullName>
    </submittedName>
</protein>
<accession>A0A482WD22</accession>
<gene>
    <name evidence="1" type="ORF">BDFB_013501</name>
</gene>